<evidence type="ECO:0000259" key="1">
    <source>
        <dbReference type="Pfam" id="PF06094"/>
    </source>
</evidence>
<dbReference type="Proteomes" id="UP000490922">
    <property type="component" value="Unassembled WGS sequence"/>
</dbReference>
<dbReference type="RefSeq" id="WP_151105819.1">
    <property type="nucleotide sequence ID" value="NZ_WAEM01000001.1"/>
</dbReference>
<protein>
    <submittedName>
        <fullName evidence="2">Gamma-glutamylcyclotransferase</fullName>
    </submittedName>
</protein>
<name>A0A7J5AJA8_9FLAO</name>
<dbReference type="AlphaFoldDB" id="A0A7J5AJA8"/>
<dbReference type="Pfam" id="PF06094">
    <property type="entry name" value="GGACT"/>
    <property type="match status" value="1"/>
</dbReference>
<gene>
    <name evidence="2" type="ORF">F6464_00655</name>
</gene>
<keyword evidence="2" id="KW-0808">Transferase</keyword>
<proteinExistence type="predicted"/>
<evidence type="ECO:0000313" key="2">
    <source>
        <dbReference type="EMBL" id="KAB1157625.1"/>
    </source>
</evidence>
<dbReference type="InterPro" id="IPR013024">
    <property type="entry name" value="GGCT-like"/>
</dbReference>
<sequence length="106" mass="12306">MEKLFTYGSLQDKDIQENIFGRILRGTSETLVGYELKKIQIEEEFGIVEYPIIIETKNSDDTISGIVYEISANDLRQADLYEGMHYKRVEVYLQSNEKAWVYSVAN</sequence>
<dbReference type="CDD" id="cd06661">
    <property type="entry name" value="GGCT_like"/>
    <property type="match status" value="1"/>
</dbReference>
<dbReference type="SUPFAM" id="SSF110857">
    <property type="entry name" value="Gamma-glutamyl cyclotransferase-like"/>
    <property type="match status" value="1"/>
</dbReference>
<dbReference type="Gene3D" id="3.10.490.10">
    <property type="entry name" value="Gamma-glutamyl cyclotransferase-like"/>
    <property type="match status" value="1"/>
</dbReference>
<comment type="caution">
    <text evidence="2">The sequence shown here is derived from an EMBL/GenBank/DDBJ whole genome shotgun (WGS) entry which is preliminary data.</text>
</comment>
<accession>A0A7J5AJA8</accession>
<evidence type="ECO:0000313" key="3">
    <source>
        <dbReference type="Proteomes" id="UP000490922"/>
    </source>
</evidence>
<reference evidence="2 3" key="1">
    <citation type="submission" date="2019-09" db="EMBL/GenBank/DDBJ databases">
        <title>Flavobacterium sp. nov., isolated from glacier ice.</title>
        <authorList>
            <person name="Liu Q."/>
        </authorList>
    </citation>
    <scope>NUCLEOTIDE SEQUENCE [LARGE SCALE GENOMIC DNA]</scope>
    <source>
        <strain evidence="2 3">NBRC 112527</strain>
    </source>
</reference>
<keyword evidence="3" id="KW-1185">Reference proteome</keyword>
<organism evidence="2 3">
    <name type="scientific">Flavobacterium luteum</name>
    <dbReference type="NCBI Taxonomy" id="2026654"/>
    <lineage>
        <taxon>Bacteria</taxon>
        <taxon>Pseudomonadati</taxon>
        <taxon>Bacteroidota</taxon>
        <taxon>Flavobacteriia</taxon>
        <taxon>Flavobacteriales</taxon>
        <taxon>Flavobacteriaceae</taxon>
        <taxon>Flavobacterium</taxon>
    </lineage>
</organism>
<dbReference type="GO" id="GO:0016740">
    <property type="term" value="F:transferase activity"/>
    <property type="evidence" value="ECO:0007669"/>
    <property type="project" value="UniProtKB-KW"/>
</dbReference>
<dbReference type="InterPro" id="IPR036568">
    <property type="entry name" value="GGCT-like_sf"/>
</dbReference>
<dbReference type="InterPro" id="IPR009288">
    <property type="entry name" value="AIG2-like_dom"/>
</dbReference>
<dbReference type="OrthoDB" id="9798388at2"/>
<feature type="domain" description="Gamma-glutamylcyclotransferase AIG2-like" evidence="1">
    <location>
        <begin position="4"/>
        <end position="104"/>
    </location>
</feature>
<dbReference type="EMBL" id="WAEM01000001">
    <property type="protein sequence ID" value="KAB1157625.1"/>
    <property type="molecule type" value="Genomic_DNA"/>
</dbReference>